<evidence type="ECO:0000313" key="1">
    <source>
        <dbReference type="EnsemblMetazoa" id="ENSAATROPP011497"/>
    </source>
</evidence>
<dbReference type="Proteomes" id="UP000075880">
    <property type="component" value="Unassembled WGS sequence"/>
</dbReference>
<keyword evidence="2" id="KW-1185">Reference proteome</keyword>
<reference evidence="1" key="1">
    <citation type="submission" date="2024-04" db="UniProtKB">
        <authorList>
            <consortium name="EnsemblMetazoa"/>
        </authorList>
    </citation>
    <scope>IDENTIFICATION</scope>
    <source>
        <strain evidence="1">EBRO</strain>
    </source>
</reference>
<sequence length="76" mass="8781">MRHSCEKTPCWKMGYARCDPLSEKHVVSVSLKFALRCFSVFRLAACSGIFLHYARPHDTSLFGSVNHLKLYRAQYN</sequence>
<protein>
    <submittedName>
        <fullName evidence="1">Uncharacterized protein</fullName>
    </submittedName>
</protein>
<proteinExistence type="predicted"/>
<organism evidence="1 2">
    <name type="scientific">Anopheles atroparvus</name>
    <name type="common">European mosquito</name>
    <dbReference type="NCBI Taxonomy" id="41427"/>
    <lineage>
        <taxon>Eukaryota</taxon>
        <taxon>Metazoa</taxon>
        <taxon>Ecdysozoa</taxon>
        <taxon>Arthropoda</taxon>
        <taxon>Hexapoda</taxon>
        <taxon>Insecta</taxon>
        <taxon>Pterygota</taxon>
        <taxon>Neoptera</taxon>
        <taxon>Endopterygota</taxon>
        <taxon>Diptera</taxon>
        <taxon>Nematocera</taxon>
        <taxon>Culicoidea</taxon>
        <taxon>Culicidae</taxon>
        <taxon>Anophelinae</taxon>
        <taxon>Anopheles</taxon>
    </lineage>
</organism>
<dbReference type="AlphaFoldDB" id="A0AAG5DJM5"/>
<evidence type="ECO:0000313" key="2">
    <source>
        <dbReference type="Proteomes" id="UP000075880"/>
    </source>
</evidence>
<name>A0AAG5DJM5_ANOAO</name>
<accession>A0AAG5DJM5</accession>
<dbReference type="EnsemblMetazoa" id="ENSAATROPT012661">
    <property type="protein sequence ID" value="ENSAATROPP011497"/>
    <property type="gene ID" value="ENSAATROPG010301"/>
</dbReference>